<gene>
    <name evidence="5" type="ordered locus">Dshi_0513</name>
</gene>
<dbReference type="InterPro" id="IPR036388">
    <property type="entry name" value="WH-like_DNA-bd_sf"/>
</dbReference>
<evidence type="ECO:0000256" key="3">
    <source>
        <dbReference type="ARBA" id="ARBA00023163"/>
    </source>
</evidence>
<keyword evidence="3" id="KW-0804">Transcription</keyword>
<dbReference type="Pfam" id="PF00196">
    <property type="entry name" value="GerE"/>
    <property type="match status" value="1"/>
</dbReference>
<dbReference type="InterPro" id="IPR016032">
    <property type="entry name" value="Sig_transdc_resp-reg_C-effctor"/>
</dbReference>
<dbReference type="PROSITE" id="PS50043">
    <property type="entry name" value="HTH_LUXR_2"/>
    <property type="match status" value="1"/>
</dbReference>
<evidence type="ECO:0000313" key="6">
    <source>
        <dbReference type="Proteomes" id="UP000006833"/>
    </source>
</evidence>
<dbReference type="Proteomes" id="UP000006833">
    <property type="component" value="Chromosome"/>
</dbReference>
<dbReference type="CDD" id="cd06170">
    <property type="entry name" value="LuxR_C_like"/>
    <property type="match status" value="1"/>
</dbReference>
<dbReference type="PRINTS" id="PR00038">
    <property type="entry name" value="HTHLUXR"/>
</dbReference>
<evidence type="ECO:0000259" key="4">
    <source>
        <dbReference type="PROSITE" id="PS50043"/>
    </source>
</evidence>
<evidence type="ECO:0000256" key="2">
    <source>
        <dbReference type="ARBA" id="ARBA00023125"/>
    </source>
</evidence>
<evidence type="ECO:0000256" key="1">
    <source>
        <dbReference type="ARBA" id="ARBA00023015"/>
    </source>
</evidence>
<dbReference type="SUPFAM" id="SSF46894">
    <property type="entry name" value="C-terminal effector domain of the bipartite response regulators"/>
    <property type="match status" value="1"/>
</dbReference>
<proteinExistence type="predicted"/>
<protein>
    <submittedName>
        <fullName evidence="5">Transcriptional regulator</fullName>
    </submittedName>
</protein>
<name>A8LNV1_DINSH</name>
<dbReference type="HOGENOM" id="CLU_1692715_0_0_5"/>
<dbReference type="KEGG" id="dsh:Dshi_0513"/>
<feature type="domain" description="HTH luxR-type" evidence="4">
    <location>
        <begin position="87"/>
        <end position="151"/>
    </location>
</feature>
<dbReference type="SMART" id="SM00421">
    <property type="entry name" value="HTH_LUXR"/>
    <property type="match status" value="1"/>
</dbReference>
<keyword evidence="2" id="KW-0238">DNA-binding</keyword>
<dbReference type="InterPro" id="IPR000792">
    <property type="entry name" value="Tscrpt_reg_LuxR_C"/>
</dbReference>
<organism evidence="5 6">
    <name type="scientific">Dinoroseobacter shibae (strain DSM 16493 / NCIMB 14021 / DFL 12)</name>
    <dbReference type="NCBI Taxonomy" id="398580"/>
    <lineage>
        <taxon>Bacteria</taxon>
        <taxon>Pseudomonadati</taxon>
        <taxon>Pseudomonadota</taxon>
        <taxon>Alphaproteobacteria</taxon>
        <taxon>Rhodobacterales</taxon>
        <taxon>Roseobacteraceae</taxon>
        <taxon>Dinoroseobacter</taxon>
    </lineage>
</organism>
<keyword evidence="6" id="KW-1185">Reference proteome</keyword>
<dbReference type="GO" id="GO:0006355">
    <property type="term" value="P:regulation of DNA-templated transcription"/>
    <property type="evidence" value="ECO:0007669"/>
    <property type="project" value="InterPro"/>
</dbReference>
<dbReference type="Gene3D" id="1.10.10.10">
    <property type="entry name" value="Winged helix-like DNA-binding domain superfamily/Winged helix DNA-binding domain"/>
    <property type="match status" value="1"/>
</dbReference>
<keyword evidence="1" id="KW-0805">Transcription regulation</keyword>
<dbReference type="AlphaFoldDB" id="A8LNV1"/>
<dbReference type="PANTHER" id="PTHR44688">
    <property type="entry name" value="DNA-BINDING TRANSCRIPTIONAL ACTIVATOR DEVR_DOSR"/>
    <property type="match status" value="1"/>
</dbReference>
<dbReference type="PROSITE" id="PS00622">
    <property type="entry name" value="HTH_LUXR_1"/>
    <property type="match status" value="1"/>
</dbReference>
<dbReference type="STRING" id="398580.Dshi_0513"/>
<accession>A8LNV1</accession>
<sequence length="155" mass="17817">MRHRRYVTARDQRHCLSGPDRRDIQELSRGLSDRARRHRDGRARDGVRSFRFSDQAHRIRTASDTVRNAIDHACDAQSALSVEARFERHLRRLTPRERQVHDAVVAGEPNKNIAMDLGLAKKTVKVHRARVMQKMGMRNLADLVRAAVTRRIGAP</sequence>
<reference evidence="6" key="1">
    <citation type="journal article" date="2010" name="ISME J.">
        <title>The complete genome sequence of the algal symbiont Dinoroseobacter shibae: a hitchhiker's guide to life in the sea.</title>
        <authorList>
            <person name="Wagner-Dobler I."/>
            <person name="Ballhausen B."/>
            <person name="Berger M."/>
            <person name="Brinkhoff T."/>
            <person name="Buchholz I."/>
            <person name="Bunk B."/>
            <person name="Cypionka H."/>
            <person name="Daniel R."/>
            <person name="Drepper T."/>
            <person name="Gerdts G."/>
            <person name="Hahnke S."/>
            <person name="Han C."/>
            <person name="Jahn D."/>
            <person name="Kalhoefer D."/>
            <person name="Kiss H."/>
            <person name="Klenk H.P."/>
            <person name="Kyrpides N."/>
            <person name="Liebl W."/>
            <person name="Liesegang H."/>
            <person name="Meincke L."/>
            <person name="Pati A."/>
            <person name="Petersen J."/>
            <person name="Piekarski T."/>
            <person name="Pommerenke C."/>
            <person name="Pradella S."/>
            <person name="Pukall R."/>
            <person name="Rabus R."/>
            <person name="Stackebrandt E."/>
            <person name="Thole S."/>
            <person name="Thompson L."/>
            <person name="Tielen P."/>
            <person name="Tomasch J."/>
            <person name="von Jan M."/>
            <person name="Wanphrut N."/>
            <person name="Wichels A."/>
            <person name="Zech H."/>
            <person name="Simon M."/>
        </authorList>
    </citation>
    <scope>NUCLEOTIDE SEQUENCE [LARGE SCALE GENOMIC DNA]</scope>
    <source>
        <strain evidence="6">DSM 16493 / NCIMB 14021 / DFL 12</strain>
    </source>
</reference>
<dbReference type="GO" id="GO:0003677">
    <property type="term" value="F:DNA binding"/>
    <property type="evidence" value="ECO:0007669"/>
    <property type="project" value="UniProtKB-KW"/>
</dbReference>
<evidence type="ECO:0000313" key="5">
    <source>
        <dbReference type="EMBL" id="ABV92259.1"/>
    </source>
</evidence>
<dbReference type="eggNOG" id="COG4566">
    <property type="taxonomic scope" value="Bacteria"/>
</dbReference>
<dbReference type="PANTHER" id="PTHR44688:SF16">
    <property type="entry name" value="DNA-BINDING TRANSCRIPTIONAL ACTIVATOR DEVR_DOSR"/>
    <property type="match status" value="1"/>
</dbReference>
<dbReference type="EMBL" id="CP000830">
    <property type="protein sequence ID" value="ABV92259.1"/>
    <property type="molecule type" value="Genomic_DNA"/>
</dbReference>